<dbReference type="EMBL" id="MCFJ01000001">
    <property type="protein sequence ID" value="ORY72095.1"/>
    <property type="molecule type" value="Genomic_DNA"/>
</dbReference>
<dbReference type="OrthoDB" id="430315at2759"/>
<keyword evidence="2" id="KW-1185">Reference proteome</keyword>
<dbReference type="InParanoid" id="A0A1Y2EMP7"/>
<dbReference type="RefSeq" id="XP_040721687.1">
    <property type="nucleotide sequence ID" value="XM_040855088.1"/>
</dbReference>
<evidence type="ECO:0008006" key="3">
    <source>
        <dbReference type="Google" id="ProtNLM"/>
    </source>
</evidence>
<sequence length="217" mass="22052">MNPTATPSIATQVAPPPAYLTISIVNSHIGAISTFHQLQTKPNGVVAPSPWGGVPVPGTVACGSSASMAVPTNWAGIVLVSDASHKITDNDSGIEANFVSWGPDFENGNAIGTVDVTFVGGFSVPIVCSCAGKVQTGCNKDLFKLGTCPSAVTEGACANPLRGDLGVTQANPFFAPCQHAAYAYEEDHAAVSAGECQEGHINCCVGTACPPNPDQPA</sequence>
<gene>
    <name evidence="1" type="ORF">BCR38DRAFT_331740</name>
</gene>
<accession>A0A1Y2EMP7</accession>
<dbReference type="InterPro" id="IPR037176">
    <property type="entry name" value="Osmotin/thaumatin-like_sf"/>
</dbReference>
<dbReference type="GeneID" id="63771300"/>
<organism evidence="1 2">
    <name type="scientific">Pseudomassariella vexata</name>
    <dbReference type="NCBI Taxonomy" id="1141098"/>
    <lineage>
        <taxon>Eukaryota</taxon>
        <taxon>Fungi</taxon>
        <taxon>Dikarya</taxon>
        <taxon>Ascomycota</taxon>
        <taxon>Pezizomycotina</taxon>
        <taxon>Sordariomycetes</taxon>
        <taxon>Xylariomycetidae</taxon>
        <taxon>Amphisphaeriales</taxon>
        <taxon>Pseudomassariaceae</taxon>
        <taxon>Pseudomassariella</taxon>
    </lineage>
</organism>
<evidence type="ECO:0000313" key="2">
    <source>
        <dbReference type="Proteomes" id="UP000193689"/>
    </source>
</evidence>
<comment type="caution">
    <text evidence="1">The sequence shown here is derived from an EMBL/GenBank/DDBJ whole genome shotgun (WGS) entry which is preliminary data.</text>
</comment>
<dbReference type="Proteomes" id="UP000193689">
    <property type="component" value="Unassembled WGS sequence"/>
</dbReference>
<evidence type="ECO:0000313" key="1">
    <source>
        <dbReference type="EMBL" id="ORY72095.1"/>
    </source>
</evidence>
<proteinExistence type="predicted"/>
<dbReference type="AlphaFoldDB" id="A0A1Y2EMP7"/>
<reference evidence="1 2" key="1">
    <citation type="submission" date="2016-07" db="EMBL/GenBank/DDBJ databases">
        <title>Pervasive Adenine N6-methylation of Active Genes in Fungi.</title>
        <authorList>
            <consortium name="DOE Joint Genome Institute"/>
            <person name="Mondo S.J."/>
            <person name="Dannebaum R.O."/>
            <person name="Kuo R.C."/>
            <person name="Labutti K."/>
            <person name="Haridas S."/>
            <person name="Kuo A."/>
            <person name="Salamov A."/>
            <person name="Ahrendt S.R."/>
            <person name="Lipzen A."/>
            <person name="Sullivan W."/>
            <person name="Andreopoulos W.B."/>
            <person name="Clum A."/>
            <person name="Lindquist E."/>
            <person name="Daum C."/>
            <person name="Ramamoorthy G.K."/>
            <person name="Gryganskyi A."/>
            <person name="Culley D."/>
            <person name="Magnuson J.K."/>
            <person name="James T.Y."/>
            <person name="O'Malley M.A."/>
            <person name="Stajich J.E."/>
            <person name="Spatafora J.W."/>
            <person name="Visel A."/>
            <person name="Grigoriev I.V."/>
        </authorList>
    </citation>
    <scope>NUCLEOTIDE SEQUENCE [LARGE SCALE GENOMIC DNA]</scope>
    <source>
        <strain evidence="1 2">CBS 129021</strain>
    </source>
</reference>
<name>A0A1Y2EMP7_9PEZI</name>
<dbReference type="SUPFAM" id="SSF49870">
    <property type="entry name" value="Osmotin, thaumatin-like protein"/>
    <property type="match status" value="1"/>
</dbReference>
<protein>
    <recommendedName>
        <fullName evidence="3">Thaumatin</fullName>
    </recommendedName>
</protein>